<name>A0A1B1TCC7_9ARCH</name>
<reference evidence="2" key="2">
    <citation type="journal article" date="2015" name="ISME J.">
        <title>A new class of marine Euryarchaeota group II from the Mediterranean deep chlorophyll maximum.</title>
        <authorList>
            <person name="Martin-Cuadrado A.B."/>
            <person name="Garcia-Heredia I."/>
            <person name="Molto A.G."/>
            <person name="Lopez-Ubeda R."/>
            <person name="Kimes N."/>
            <person name="Lopez-Garcia P."/>
            <person name="Moreira D."/>
            <person name="Rodriguez-Valera F."/>
        </authorList>
    </citation>
    <scope>NUCLEOTIDE SEQUENCE</scope>
</reference>
<keyword evidence="1" id="KW-0812">Transmembrane</keyword>
<proteinExistence type="predicted"/>
<protein>
    <submittedName>
        <fullName evidence="2">Uncharacterized protein</fullName>
    </submittedName>
</protein>
<feature type="transmembrane region" description="Helical" evidence="1">
    <location>
        <begin position="336"/>
        <end position="357"/>
    </location>
</feature>
<keyword evidence="1" id="KW-0472">Membrane</keyword>
<sequence length="366" mass="41346">MGVRPVGVFLVVIFLTPVLTPTVMADWDDDNWLWNLIGPERLEHGDEFACHGYEGLDINYDNSVIESCKNYLSSHTNSSRWGSEPISFGVPDIITNSTISSLKESGFIILGDNLKTETEDFFIVQRNGGSLEKNVADIGLLESAEKDSLISIYWEARIFDLKVREDKPAIDFLENQDIWYTTWGEWFNHNISSSRILIESSNSTINLELPINSDSNWNVPGSLMINTEANVSSVQFGDGEIFPLLTPDTKSLREGWRLTEEGIIISISPGDEVVIQLEQNLSFSHSPLKTFNDLHHSVTVVGHHVKNLHEWASDFYDSPLLFTWLIERPAALEMDWRLPIIAIAVLIATPLTIKWLVARDKSIRES</sequence>
<evidence type="ECO:0000313" key="2">
    <source>
        <dbReference type="EMBL" id="ANV79923.1"/>
    </source>
</evidence>
<dbReference type="AlphaFoldDB" id="A0A1B1TCC7"/>
<evidence type="ECO:0000256" key="1">
    <source>
        <dbReference type="SAM" id="Phobius"/>
    </source>
</evidence>
<reference evidence="2" key="1">
    <citation type="submission" date="2014-11" db="EMBL/GenBank/DDBJ databases">
        <authorList>
            <person name="Zhu J."/>
            <person name="Qi W."/>
            <person name="Song R."/>
        </authorList>
    </citation>
    <scope>NUCLEOTIDE SEQUENCE</scope>
</reference>
<keyword evidence="1" id="KW-1133">Transmembrane helix</keyword>
<accession>A0A1B1TCC7</accession>
<dbReference type="EMBL" id="KP211862">
    <property type="protein sequence ID" value="ANV79923.1"/>
    <property type="molecule type" value="Genomic_DNA"/>
</dbReference>
<organism evidence="2">
    <name type="scientific">uncultured Poseidoniia archaeon</name>
    <dbReference type="NCBI Taxonomy" id="1697135"/>
    <lineage>
        <taxon>Archaea</taxon>
        <taxon>Methanobacteriati</taxon>
        <taxon>Thermoplasmatota</taxon>
        <taxon>Candidatus Poseidoniia</taxon>
        <taxon>environmental samples</taxon>
    </lineage>
</organism>